<dbReference type="Proteomes" id="UP000662314">
    <property type="component" value="Unassembled WGS sequence"/>
</dbReference>
<dbReference type="SUPFAM" id="SSF56349">
    <property type="entry name" value="DNA breaking-rejoining enzymes"/>
    <property type="match status" value="1"/>
</dbReference>
<gene>
    <name evidence="3" type="ORF">I8752_34915</name>
</gene>
<evidence type="ECO:0000313" key="3">
    <source>
        <dbReference type="EMBL" id="MBH8578047.1"/>
    </source>
</evidence>
<keyword evidence="1" id="KW-0233">DNA recombination</keyword>
<dbReference type="InterPro" id="IPR002104">
    <property type="entry name" value="Integrase_catalytic"/>
</dbReference>
<evidence type="ECO:0000259" key="2">
    <source>
        <dbReference type="PROSITE" id="PS51898"/>
    </source>
</evidence>
<name>A0A8J7LHG3_9NOST</name>
<dbReference type="GO" id="GO:0003677">
    <property type="term" value="F:DNA binding"/>
    <property type="evidence" value="ECO:0007669"/>
    <property type="project" value="InterPro"/>
</dbReference>
<keyword evidence="4" id="KW-1185">Reference proteome</keyword>
<comment type="caution">
    <text evidence="3">The sequence shown here is derived from an EMBL/GenBank/DDBJ whole genome shotgun (WGS) entry which is preliminary data.</text>
</comment>
<evidence type="ECO:0000256" key="1">
    <source>
        <dbReference type="ARBA" id="ARBA00023172"/>
    </source>
</evidence>
<dbReference type="PANTHER" id="PTHR30349">
    <property type="entry name" value="PHAGE INTEGRASE-RELATED"/>
    <property type="match status" value="1"/>
</dbReference>
<dbReference type="InterPro" id="IPR050090">
    <property type="entry name" value="Tyrosine_recombinase_XerCD"/>
</dbReference>
<dbReference type="GO" id="GO:0006310">
    <property type="term" value="P:DNA recombination"/>
    <property type="evidence" value="ECO:0007669"/>
    <property type="project" value="UniProtKB-KW"/>
</dbReference>
<proteinExistence type="predicted"/>
<reference evidence="3 4" key="1">
    <citation type="journal article" date="2021" name="Int. J. Syst. Evol. Microbiol.">
        <title>Amazonocrinis nigriterrae gen. nov., sp. nov., Atlanticothrix silvestris gen. nov., sp. nov. and Dendronalium phyllosphericum gen. nov., sp. nov., nostocacean cyanobacteria from Brazilian environments.</title>
        <authorList>
            <person name="Alvarenga D.O."/>
            <person name="Andreote A.P.D."/>
            <person name="Branco L.H.Z."/>
            <person name="Delbaje E."/>
            <person name="Cruz R.B."/>
            <person name="Varani A.M."/>
            <person name="Fiore M.F."/>
        </authorList>
    </citation>
    <scope>NUCLEOTIDE SEQUENCE [LARGE SCALE GENOMIC DNA]</scope>
    <source>
        <strain evidence="3 4">CENA369</strain>
    </source>
</reference>
<dbReference type="CDD" id="cd01189">
    <property type="entry name" value="INT_ICEBs1_C_like"/>
    <property type="match status" value="1"/>
</dbReference>
<dbReference type="PROSITE" id="PS51898">
    <property type="entry name" value="TYR_RECOMBINASE"/>
    <property type="match status" value="1"/>
</dbReference>
<dbReference type="AlphaFoldDB" id="A0A8J7LHG3"/>
<dbReference type="InterPro" id="IPR013762">
    <property type="entry name" value="Integrase-like_cat_sf"/>
</dbReference>
<feature type="domain" description="Tyr recombinase" evidence="2">
    <location>
        <begin position="211"/>
        <end position="403"/>
    </location>
</feature>
<sequence length="407" mass="47579">MVVSKSDFKHLSVMTMKTKYGDMYQLRLSSALGRKTIGLGGDRIQALNLALLVDDEITRLIALGEPIELDSLKEMVRSEQEKLKAKKTGGIRLVEKNDLIVLWDNYVKFHTALGVWTETYITSHIALIRRLLDSCPYHKLEDKQSLIEWLFNDTNRTKKTSKSRLMLIVAAIDWNSKQGNIPRKWGIEYRDALESISFKTEKKSSLINEENDIDIFSLKEVYQIIEALKKETHSRFEGRHYQYYKYVYFCWLTGCRPSEAIALKWENVDLAKKRIKFCEAEMNRGGLIIKKQGTKTVSHRYFPINPELMELLTTIPHKKGYVFRNIQGNPINHNVFYGVWKNLLDVMGIKYRVPYQLRHTMISYHANNDYPIHKLAELVGNSEQIIKEHYLRLDIERISLPDVIKNY</sequence>
<protein>
    <submittedName>
        <fullName evidence="3">Site-specific integrase</fullName>
    </submittedName>
</protein>
<dbReference type="Gene3D" id="1.10.443.10">
    <property type="entry name" value="Intergrase catalytic core"/>
    <property type="match status" value="1"/>
</dbReference>
<dbReference type="InterPro" id="IPR011010">
    <property type="entry name" value="DNA_brk_join_enz"/>
</dbReference>
<dbReference type="GO" id="GO:0015074">
    <property type="term" value="P:DNA integration"/>
    <property type="evidence" value="ECO:0007669"/>
    <property type="project" value="InterPro"/>
</dbReference>
<dbReference type="Pfam" id="PF00589">
    <property type="entry name" value="Phage_integrase"/>
    <property type="match status" value="1"/>
</dbReference>
<organism evidence="3 4">
    <name type="scientific">Dendronalium phyllosphericum CENA369</name>
    <dbReference type="NCBI Taxonomy" id="1725256"/>
    <lineage>
        <taxon>Bacteria</taxon>
        <taxon>Bacillati</taxon>
        <taxon>Cyanobacteriota</taxon>
        <taxon>Cyanophyceae</taxon>
        <taxon>Nostocales</taxon>
        <taxon>Nostocaceae</taxon>
        <taxon>Dendronalium</taxon>
        <taxon>Dendronalium phyllosphericum</taxon>
    </lineage>
</organism>
<evidence type="ECO:0000313" key="4">
    <source>
        <dbReference type="Proteomes" id="UP000662314"/>
    </source>
</evidence>
<accession>A0A8J7LHG3</accession>
<dbReference type="EMBL" id="JAECZA010000312">
    <property type="protein sequence ID" value="MBH8578047.1"/>
    <property type="molecule type" value="Genomic_DNA"/>
</dbReference>